<keyword evidence="4 6" id="KW-1133">Transmembrane helix</keyword>
<reference evidence="7 8" key="1">
    <citation type="submission" date="2018-06" db="EMBL/GenBank/DDBJ databases">
        <authorList>
            <consortium name="Pathogen Informatics"/>
            <person name="Doyle S."/>
        </authorList>
    </citation>
    <scope>NUCLEOTIDE SEQUENCE [LARGE SCALE GENOMIC DNA]</scope>
    <source>
        <strain evidence="7 8">NCTC13149</strain>
    </source>
</reference>
<comment type="subcellular location">
    <subcellularLocation>
        <location evidence="1">Cell membrane</location>
        <topology evidence="1">Multi-pass membrane protein</topology>
    </subcellularLocation>
</comment>
<protein>
    <submittedName>
        <fullName evidence="7">YihY family inner membrane protein</fullName>
    </submittedName>
</protein>
<dbReference type="AlphaFoldDB" id="A0A379C2X6"/>
<feature type="transmembrane region" description="Helical" evidence="6">
    <location>
        <begin position="136"/>
        <end position="158"/>
    </location>
</feature>
<evidence type="ECO:0000256" key="1">
    <source>
        <dbReference type="ARBA" id="ARBA00004651"/>
    </source>
</evidence>
<sequence>MDKFLKKYKNNKTLNFFDKLLYRLKENDITSYGAGLAFFLILSIFPFLIALINIVNFLDIINVDNILNLMQYFPNSVKDIVKNFFIELNVTSSTELLSISVLAGLFSASSAINKLIKFINNSYGFEDNRNFFFNRVLAIIFTLLFIFMILLLIVSQVFGKIIFYKFISIFHIDSKIIYFLWIIANSLIPLIYLFLTFSAVYRFAPCPPKNDKIKYKTVIPGSLFSTFAVIIATVIFAFYVNNFGKYSITYGSLGGIIVFLIWLFLLSTLILIGAEINIVLYSIKKGNHEENRKDTIIYK</sequence>
<feature type="transmembrane region" description="Helical" evidence="6">
    <location>
        <begin position="29"/>
        <end position="55"/>
    </location>
</feature>
<dbReference type="OrthoDB" id="9775903at2"/>
<dbReference type="EMBL" id="UGSZ01000001">
    <property type="protein sequence ID" value="SUB56441.1"/>
    <property type="molecule type" value="Genomic_DNA"/>
</dbReference>
<accession>A0A379C2X6</accession>
<feature type="transmembrane region" description="Helical" evidence="6">
    <location>
        <begin position="96"/>
        <end position="116"/>
    </location>
</feature>
<dbReference type="Pfam" id="PF03631">
    <property type="entry name" value="Virul_fac_BrkB"/>
    <property type="match status" value="1"/>
</dbReference>
<evidence type="ECO:0000313" key="8">
    <source>
        <dbReference type="Proteomes" id="UP000255517"/>
    </source>
</evidence>
<evidence type="ECO:0000256" key="6">
    <source>
        <dbReference type="SAM" id="Phobius"/>
    </source>
</evidence>
<evidence type="ECO:0000313" key="7">
    <source>
        <dbReference type="EMBL" id="SUB56441.1"/>
    </source>
</evidence>
<evidence type="ECO:0000256" key="3">
    <source>
        <dbReference type="ARBA" id="ARBA00022692"/>
    </source>
</evidence>
<keyword evidence="2" id="KW-1003">Cell membrane</keyword>
<evidence type="ECO:0000256" key="2">
    <source>
        <dbReference type="ARBA" id="ARBA00022475"/>
    </source>
</evidence>
<dbReference type="PIRSF" id="PIRSF035875">
    <property type="entry name" value="RNase_BN"/>
    <property type="match status" value="1"/>
</dbReference>
<evidence type="ECO:0000256" key="5">
    <source>
        <dbReference type="ARBA" id="ARBA00023136"/>
    </source>
</evidence>
<dbReference type="NCBIfam" id="TIGR00765">
    <property type="entry name" value="yihY_not_rbn"/>
    <property type="match status" value="1"/>
</dbReference>
<gene>
    <name evidence="7" type="primary">yihY</name>
    <name evidence="7" type="ORF">NCTC13149_00212</name>
</gene>
<dbReference type="PANTHER" id="PTHR30213:SF0">
    <property type="entry name" value="UPF0761 MEMBRANE PROTEIN YIHY"/>
    <property type="match status" value="1"/>
</dbReference>
<feature type="transmembrane region" description="Helical" evidence="6">
    <location>
        <begin position="252"/>
        <end position="283"/>
    </location>
</feature>
<name>A0A379C2X6_9FIRM</name>
<dbReference type="PANTHER" id="PTHR30213">
    <property type="entry name" value="INNER MEMBRANE PROTEIN YHJD"/>
    <property type="match status" value="1"/>
</dbReference>
<proteinExistence type="predicted"/>
<dbReference type="Proteomes" id="UP000255517">
    <property type="component" value="Unassembled WGS sequence"/>
</dbReference>
<dbReference type="GO" id="GO:0005886">
    <property type="term" value="C:plasma membrane"/>
    <property type="evidence" value="ECO:0007669"/>
    <property type="project" value="UniProtKB-SubCell"/>
</dbReference>
<dbReference type="RefSeq" id="WP_019034622.1">
    <property type="nucleotide sequence ID" value="NZ_UGSZ01000001.1"/>
</dbReference>
<organism evidence="7 8">
    <name type="scientific">Peptoniphilus lacrimalis</name>
    <dbReference type="NCBI Taxonomy" id="33031"/>
    <lineage>
        <taxon>Bacteria</taxon>
        <taxon>Bacillati</taxon>
        <taxon>Bacillota</taxon>
        <taxon>Tissierellia</taxon>
        <taxon>Tissierellales</taxon>
        <taxon>Peptoniphilaceae</taxon>
        <taxon>Peptoniphilus</taxon>
    </lineage>
</organism>
<keyword evidence="3 6" id="KW-0812">Transmembrane</keyword>
<dbReference type="InterPro" id="IPR017039">
    <property type="entry name" value="Virul_fac_BrkB"/>
</dbReference>
<feature type="transmembrane region" description="Helical" evidence="6">
    <location>
        <begin position="222"/>
        <end position="240"/>
    </location>
</feature>
<evidence type="ECO:0000256" key="4">
    <source>
        <dbReference type="ARBA" id="ARBA00022989"/>
    </source>
</evidence>
<keyword evidence="5 6" id="KW-0472">Membrane</keyword>
<dbReference type="STRING" id="1122949.GCA_000378725_00781"/>
<feature type="transmembrane region" description="Helical" evidence="6">
    <location>
        <begin position="178"/>
        <end position="201"/>
    </location>
</feature>